<accession>A0A6L2JXC5</accession>
<feature type="region of interest" description="Disordered" evidence="1">
    <location>
        <begin position="633"/>
        <end position="676"/>
    </location>
</feature>
<gene>
    <name evidence="3" type="ORF">Tci_013759</name>
</gene>
<feature type="region of interest" description="Disordered" evidence="1">
    <location>
        <begin position="117"/>
        <end position="155"/>
    </location>
</feature>
<feature type="region of interest" description="Disordered" evidence="1">
    <location>
        <begin position="1"/>
        <end position="26"/>
    </location>
</feature>
<dbReference type="InterPro" id="IPR021109">
    <property type="entry name" value="Peptidase_aspartic_dom_sf"/>
</dbReference>
<dbReference type="AlphaFoldDB" id="A0A6L2JXC5"/>
<feature type="region of interest" description="Disordered" evidence="1">
    <location>
        <begin position="71"/>
        <end position="96"/>
    </location>
</feature>
<feature type="compositionally biased region" description="Polar residues" evidence="1">
    <location>
        <begin position="1"/>
        <end position="18"/>
    </location>
</feature>
<dbReference type="Gene3D" id="2.40.70.10">
    <property type="entry name" value="Acid Proteases"/>
    <property type="match status" value="1"/>
</dbReference>
<proteinExistence type="predicted"/>
<comment type="caution">
    <text evidence="3">The sequence shown here is derived from an EMBL/GenBank/DDBJ whole genome shotgun (WGS) entry which is preliminary data.</text>
</comment>
<feature type="compositionally biased region" description="Basic and acidic residues" evidence="1">
    <location>
        <begin position="87"/>
        <end position="96"/>
    </location>
</feature>
<protein>
    <recommendedName>
        <fullName evidence="2">Retrotransposon gag domain-containing protein</fullName>
    </recommendedName>
</protein>
<evidence type="ECO:0000256" key="1">
    <source>
        <dbReference type="SAM" id="MobiDB-lite"/>
    </source>
</evidence>
<name>A0A6L2JXC5_TANCI</name>
<organism evidence="3">
    <name type="scientific">Tanacetum cinerariifolium</name>
    <name type="common">Dalmatian daisy</name>
    <name type="synonym">Chrysanthemum cinerariifolium</name>
    <dbReference type="NCBI Taxonomy" id="118510"/>
    <lineage>
        <taxon>Eukaryota</taxon>
        <taxon>Viridiplantae</taxon>
        <taxon>Streptophyta</taxon>
        <taxon>Embryophyta</taxon>
        <taxon>Tracheophyta</taxon>
        <taxon>Spermatophyta</taxon>
        <taxon>Magnoliopsida</taxon>
        <taxon>eudicotyledons</taxon>
        <taxon>Gunneridae</taxon>
        <taxon>Pentapetalae</taxon>
        <taxon>asterids</taxon>
        <taxon>campanulids</taxon>
        <taxon>Asterales</taxon>
        <taxon>Asteraceae</taxon>
        <taxon>Asteroideae</taxon>
        <taxon>Anthemideae</taxon>
        <taxon>Anthemidinae</taxon>
        <taxon>Tanacetum</taxon>
    </lineage>
</organism>
<feature type="region of interest" description="Disordered" evidence="1">
    <location>
        <begin position="312"/>
        <end position="331"/>
    </location>
</feature>
<feature type="region of interest" description="Disordered" evidence="1">
    <location>
        <begin position="169"/>
        <end position="197"/>
    </location>
</feature>
<reference evidence="3" key="1">
    <citation type="journal article" date="2019" name="Sci. Rep.">
        <title>Draft genome of Tanacetum cinerariifolium, the natural source of mosquito coil.</title>
        <authorList>
            <person name="Yamashiro T."/>
            <person name="Shiraishi A."/>
            <person name="Satake H."/>
            <person name="Nakayama K."/>
        </authorList>
    </citation>
    <scope>NUCLEOTIDE SEQUENCE</scope>
</reference>
<dbReference type="Pfam" id="PF03732">
    <property type="entry name" value="Retrotrans_gag"/>
    <property type="match status" value="1"/>
</dbReference>
<evidence type="ECO:0000313" key="3">
    <source>
        <dbReference type="EMBL" id="GEU41781.1"/>
    </source>
</evidence>
<dbReference type="CDD" id="cd00303">
    <property type="entry name" value="retropepsin_like"/>
    <property type="match status" value="1"/>
</dbReference>
<dbReference type="PANTHER" id="PTHR33067">
    <property type="entry name" value="RNA-DIRECTED DNA POLYMERASE-RELATED"/>
    <property type="match status" value="1"/>
</dbReference>
<feature type="compositionally biased region" description="Basic and acidic residues" evidence="1">
    <location>
        <begin position="134"/>
        <end position="153"/>
    </location>
</feature>
<dbReference type="EMBL" id="BKCJ010001482">
    <property type="protein sequence ID" value="GEU41781.1"/>
    <property type="molecule type" value="Genomic_DNA"/>
</dbReference>
<evidence type="ECO:0000259" key="2">
    <source>
        <dbReference type="Pfam" id="PF03732"/>
    </source>
</evidence>
<feature type="domain" description="Retrotransposon gag" evidence="2">
    <location>
        <begin position="410"/>
        <end position="502"/>
    </location>
</feature>
<dbReference type="InterPro" id="IPR005162">
    <property type="entry name" value="Retrotrans_gag_dom"/>
</dbReference>
<sequence length="1065" mass="121485">MSAMANTTPLVTTVTKPATNPRDADATPRVNIHDFYEEYYEDILPIIMDKVRRDKRKEVHARLDFGESFKERTREDSHNSSARARTTKPERLKVRDRLRYSDRHVLDRLGHRRQSAFDRLSETYSPSITKSRPRGTDSRDHPRGRSRPHRLDISNEDCLEDRERFRGVGESYDDSYSHSYRDRNRSRHMKRRRDNESHYPACRKVTLVTEGTRSQEPTPSSIPTKVEVPKELPIVSMAVEQHRVKSKTFEVKKNKVLNQNERLLEQVISKDIVNIIVTSSVNNAYEPVHECERCLKLETELQKDFIKREIGNGYDKSGQNQSKTEKPGTGMKRVQEIKAEEENPDTSDTFSCHAGNPQQSYWRIGRGVQNTCQFHGLPGDDANRHIDKFLEITQHMKQNGVSDDALCLSLFSYSLTHHAIAWYDRLPRNFIHSFDDMMRKFLSKYFPPSMVTKLRNEITKFEKKPHESLFEAWEHYKLSIDRCPNHNMLLVTQIDTFYNGLTLSHRDTINASAGGTFMQKTPKECYELIENITAHHNHWDTSAIRDETSRNISFTSTTESPETCGGPHSFTEFPAVSGYTQEIAYATTGNYNSTGNSYQPQGDRNLLSYCSNNYLGPPGFNQPNVQNRYNQNQNQSYNQNQGNNQGNYQNQGSNINQGNNQNQVFNQNQGRGNNFIQAPTYQAPTHQPQVIPQVSEFQAYMKANDDVMKNMQIQMTSLTNSNLELKNMFGQFMKMNTASSLGTGSLPSYTVPNPQEDLKVITTRSCVTLVGPSVFPPPLSKEVYREPETITDQVLTGSTNNVPPLFVQSSPASTSFSTISSSKMPEVIKDKVQPSTENIQPPVAQTQISVYEPVVAPKPHPTIPYPSRVNKQKLRGKDDNFALKFVVIFRNLHFELSFTDALLHMPKFALMFKSLLNNKEKLFDLATTPVNENYSAVILKKLLEKLGDPGKFLIPCDFLEFDECLALEDLGASINLMPLSIWKKLSLLELTSTQMILELADRSTTRPAGIAEDVFVKVGKFHFPTDFVVFDYVVDPRVPLILGRPFLRTGCALIDVYGEELTLRV</sequence>
<dbReference type="PANTHER" id="PTHR33067:SF35">
    <property type="entry name" value="ASPARTIC PEPTIDASE DDI1-TYPE DOMAIN-CONTAINING PROTEIN"/>
    <property type="match status" value="1"/>
</dbReference>